<dbReference type="PATRIC" id="fig|552518.3.peg.2529"/>
<name>A0A0F3IQZ1_9PROT</name>
<evidence type="ECO:0000259" key="1">
    <source>
        <dbReference type="Pfam" id="PF10030"/>
    </source>
</evidence>
<feature type="domain" description="DUF2272" evidence="1">
    <location>
        <begin position="18"/>
        <end position="142"/>
    </location>
</feature>
<reference evidence="2 3" key="1">
    <citation type="submission" date="2015-03" db="EMBL/GenBank/DDBJ databases">
        <title>Draft genome sequence of Elstera litoralis.</title>
        <authorList>
            <person name="Rahalkar M.C."/>
            <person name="Dhakephalkar P.K."/>
            <person name="Pore S.D."/>
            <person name="Arora P."/>
            <person name="Kapse N.G."/>
            <person name="Pandit P.S."/>
        </authorList>
    </citation>
    <scope>NUCLEOTIDE SEQUENCE [LARGE SCALE GENOMIC DNA]</scope>
    <source>
        <strain evidence="2 3">Dia-1</strain>
    </source>
</reference>
<organism evidence="2 3">
    <name type="scientific">Elstera litoralis</name>
    <dbReference type="NCBI Taxonomy" id="552518"/>
    <lineage>
        <taxon>Bacteria</taxon>
        <taxon>Pseudomonadati</taxon>
        <taxon>Pseudomonadota</taxon>
        <taxon>Alphaproteobacteria</taxon>
        <taxon>Rhodospirillales</taxon>
        <taxon>Rhodospirillaceae</taxon>
        <taxon>Elstera</taxon>
    </lineage>
</organism>
<comment type="caution">
    <text evidence="2">The sequence shown here is derived from an EMBL/GenBank/DDBJ whole genome shotgun (WGS) entry which is preliminary data.</text>
</comment>
<protein>
    <recommendedName>
        <fullName evidence="1">DUF2272 domain-containing protein</fullName>
    </recommendedName>
</protein>
<dbReference type="InterPro" id="IPR019262">
    <property type="entry name" value="DUF2272"/>
</dbReference>
<evidence type="ECO:0000313" key="2">
    <source>
        <dbReference type="EMBL" id="KJV09032.1"/>
    </source>
</evidence>
<keyword evidence="3" id="KW-1185">Reference proteome</keyword>
<dbReference type="Proteomes" id="UP000033774">
    <property type="component" value="Unassembled WGS sequence"/>
</dbReference>
<dbReference type="AlphaFoldDB" id="A0A0F3IQZ1"/>
<evidence type="ECO:0000313" key="3">
    <source>
        <dbReference type="Proteomes" id="UP000033774"/>
    </source>
</evidence>
<sequence>MQAAGNDGKSGPLDAPFSQAWSAAFIGYLACASGVPASDLPRHEAHFTYLDATLDGTPGFTAHPPEAETPEPGDIICGDRSAPEARLATLLQRRAEQGVPRPMHCDLVVEVRNRQLRAIGGNVNDSVTLSLYPIDADGRLLRLPTPDAPGWFAVLQASYPPLPETISQR</sequence>
<dbReference type="EMBL" id="LAJY01000379">
    <property type="protein sequence ID" value="KJV09032.1"/>
    <property type="molecule type" value="Genomic_DNA"/>
</dbReference>
<accession>A0A0F3IQZ1</accession>
<dbReference type="Pfam" id="PF10030">
    <property type="entry name" value="DUF2272"/>
    <property type="match status" value="1"/>
</dbReference>
<gene>
    <name evidence="2" type="ORF">VZ95_13985</name>
</gene>
<proteinExistence type="predicted"/>